<dbReference type="RefSeq" id="WP_130991710.1">
    <property type="nucleotide sequence ID" value="NZ_SISK01000010.1"/>
</dbReference>
<feature type="domain" description="HD Cas3-type" evidence="10">
    <location>
        <begin position="18"/>
        <end position="186"/>
    </location>
</feature>
<keyword evidence="7" id="KW-0067">ATP-binding</keyword>
<evidence type="ECO:0000259" key="10">
    <source>
        <dbReference type="PROSITE" id="PS51643"/>
    </source>
</evidence>
<sequence length="757" mass="83545">MYSKSSKPYFAHSGKQSDCSDWQALPVHLDQTACRAADTGRHAGLSRCAQMAGRYHDFGKYDPAFQRRLHGNGSPVDHSSAGASLLLERAKSTSQTWVAEVLAHAILGHHAGLPDATGSDAARSRRIEGFRQRDPLPPAITAAAEADLGPLADEIMPKVRPGDQAGFDLSVAGRMVFSCLVDADFKDTEAFYDRLEDRQHDREWPALSDILPDLRAAFDQRMTGFEPNDLNRLRADILAHVRDKAEMSPGLFTLTVPTGGGKTLASMGFALDHAARHGHRRIIYAIPYTSIIDQTAKTFRDLFGNVVLEHHSSIDTERPGQQGRDKLRLAMEDWAAPIVVTTNVQLFESLFAARPSRCRKLHNIAGSIVILDEAQVLPRPLLMPVLRMLDVLAIHYGCTVVICTATQPAFDSAQLAGGLPLAGRELAPDVTGLARRLRRARIRDGGEMDDDALIAALRDTPKAMMIVNSRRHALELFQAARSEGLDGLVHLTTRQYPAHRRGIIADIQQRLATGQPCRLIATSLIEAGVDLDFPKGWRAEAGLDSIVQSAGRVNREGRRPVEDSTLTVFSAPGHPPHRQIKPLADAMRGTAARFGHKNLLDAEAIRDWFEQVYWRAMAGTNKNGNKELDREGILDKFKIGHSGTDFAYRTTAEAFRMIDSPMVPVIVRTEDAARKIVDRLTVADIPSSAIARDVQMFTVQVPAKARDLLLANGHATFRAPDLRGDQFCVLETDSLYRKDFGLWWERADYLDADMAVI</sequence>
<evidence type="ECO:0000313" key="12">
    <source>
        <dbReference type="Proteomes" id="UP000293520"/>
    </source>
</evidence>
<gene>
    <name evidence="11" type="ORF">EYE42_12785</name>
</gene>
<dbReference type="AlphaFoldDB" id="A0A4Q9FWX7"/>
<feature type="domain" description="Helicase ATP-binding" evidence="9">
    <location>
        <begin position="243"/>
        <end position="425"/>
    </location>
</feature>
<evidence type="ECO:0000256" key="8">
    <source>
        <dbReference type="ARBA" id="ARBA00023118"/>
    </source>
</evidence>
<evidence type="ECO:0000256" key="2">
    <source>
        <dbReference type="ARBA" id="ARBA00009046"/>
    </source>
</evidence>
<keyword evidence="12" id="KW-1185">Reference proteome</keyword>
<keyword evidence="11" id="KW-0255">Endonuclease</keyword>
<dbReference type="GO" id="GO:0051607">
    <property type="term" value="P:defense response to virus"/>
    <property type="evidence" value="ECO:0007669"/>
    <property type="project" value="UniProtKB-KW"/>
</dbReference>
<keyword evidence="3" id="KW-0479">Metal-binding</keyword>
<dbReference type="NCBIfam" id="TIGR01596">
    <property type="entry name" value="cas3_HD"/>
    <property type="match status" value="1"/>
</dbReference>
<protein>
    <submittedName>
        <fullName evidence="11">CRISPR-associated endonuclease Cas3</fullName>
    </submittedName>
</protein>
<dbReference type="OrthoDB" id="9810236at2"/>
<evidence type="ECO:0000256" key="7">
    <source>
        <dbReference type="ARBA" id="ARBA00022840"/>
    </source>
</evidence>
<dbReference type="InterPro" id="IPR054712">
    <property type="entry name" value="Cas3-like_dom"/>
</dbReference>
<dbReference type="GO" id="GO:0005524">
    <property type="term" value="F:ATP binding"/>
    <property type="evidence" value="ECO:0007669"/>
    <property type="project" value="UniProtKB-KW"/>
</dbReference>
<dbReference type="CDD" id="cd17930">
    <property type="entry name" value="DEXHc_cas3"/>
    <property type="match status" value="1"/>
</dbReference>
<name>A0A4Q9FWX7_9RHOB</name>
<dbReference type="GO" id="GO:0004386">
    <property type="term" value="F:helicase activity"/>
    <property type="evidence" value="ECO:0007669"/>
    <property type="project" value="UniProtKB-KW"/>
</dbReference>
<evidence type="ECO:0000256" key="5">
    <source>
        <dbReference type="ARBA" id="ARBA00022801"/>
    </source>
</evidence>
<dbReference type="SMART" id="SM00487">
    <property type="entry name" value="DEXDc"/>
    <property type="match status" value="1"/>
</dbReference>
<dbReference type="GO" id="GO:0004519">
    <property type="term" value="F:endonuclease activity"/>
    <property type="evidence" value="ECO:0007669"/>
    <property type="project" value="UniProtKB-KW"/>
</dbReference>
<dbReference type="GO" id="GO:0003676">
    <property type="term" value="F:nucleic acid binding"/>
    <property type="evidence" value="ECO:0007669"/>
    <property type="project" value="InterPro"/>
</dbReference>
<evidence type="ECO:0000259" key="9">
    <source>
        <dbReference type="PROSITE" id="PS51192"/>
    </source>
</evidence>
<evidence type="ECO:0000256" key="3">
    <source>
        <dbReference type="ARBA" id="ARBA00022723"/>
    </source>
</evidence>
<comment type="caution">
    <text evidence="11">The sequence shown here is derived from an EMBL/GenBank/DDBJ whole genome shotgun (WGS) entry which is preliminary data.</text>
</comment>
<dbReference type="SUPFAM" id="SSF52540">
    <property type="entry name" value="P-loop containing nucleoside triphosphate hydrolases"/>
    <property type="match status" value="1"/>
</dbReference>
<dbReference type="InterPro" id="IPR027417">
    <property type="entry name" value="P-loop_NTPase"/>
</dbReference>
<dbReference type="PROSITE" id="PS51643">
    <property type="entry name" value="HD_CAS3"/>
    <property type="match status" value="1"/>
</dbReference>
<keyword evidence="8" id="KW-0051">Antiviral defense</keyword>
<dbReference type="PROSITE" id="PS51192">
    <property type="entry name" value="HELICASE_ATP_BIND_1"/>
    <property type="match status" value="1"/>
</dbReference>
<accession>A0A4Q9FWX7</accession>
<comment type="similarity">
    <text evidence="2">In the central section; belongs to the CRISPR-associated helicase Cas3 family.</text>
</comment>
<proteinExistence type="inferred from homology"/>
<dbReference type="InterPro" id="IPR014001">
    <property type="entry name" value="Helicase_ATP-bd"/>
</dbReference>
<evidence type="ECO:0000256" key="1">
    <source>
        <dbReference type="ARBA" id="ARBA00006847"/>
    </source>
</evidence>
<dbReference type="Proteomes" id="UP000293520">
    <property type="component" value="Unassembled WGS sequence"/>
</dbReference>
<evidence type="ECO:0000313" key="11">
    <source>
        <dbReference type="EMBL" id="TBN38300.1"/>
    </source>
</evidence>
<dbReference type="Pfam" id="PF00270">
    <property type="entry name" value="DEAD"/>
    <property type="match status" value="1"/>
</dbReference>
<dbReference type="GO" id="GO:0046872">
    <property type="term" value="F:metal ion binding"/>
    <property type="evidence" value="ECO:0007669"/>
    <property type="project" value="UniProtKB-KW"/>
</dbReference>
<keyword evidence="11" id="KW-0540">Nuclease</keyword>
<evidence type="ECO:0000256" key="4">
    <source>
        <dbReference type="ARBA" id="ARBA00022741"/>
    </source>
</evidence>
<dbReference type="EMBL" id="SISK01000010">
    <property type="protein sequence ID" value="TBN38300.1"/>
    <property type="molecule type" value="Genomic_DNA"/>
</dbReference>
<dbReference type="InterPro" id="IPR006483">
    <property type="entry name" value="CRISPR-assoc_Cas3_HD"/>
</dbReference>
<evidence type="ECO:0000256" key="6">
    <source>
        <dbReference type="ARBA" id="ARBA00022806"/>
    </source>
</evidence>
<organism evidence="11 12">
    <name type="scientific">Paracoccus subflavus</name>
    <dbReference type="NCBI Taxonomy" id="2528244"/>
    <lineage>
        <taxon>Bacteria</taxon>
        <taxon>Pseudomonadati</taxon>
        <taxon>Pseudomonadota</taxon>
        <taxon>Alphaproteobacteria</taxon>
        <taxon>Rhodobacterales</taxon>
        <taxon>Paracoccaceae</taxon>
        <taxon>Paracoccus</taxon>
    </lineage>
</organism>
<dbReference type="Pfam" id="PF22590">
    <property type="entry name" value="Cas3-like_C_2"/>
    <property type="match status" value="1"/>
</dbReference>
<dbReference type="Pfam" id="PF18019">
    <property type="entry name" value="Cas3_HD"/>
    <property type="match status" value="1"/>
</dbReference>
<reference evidence="11 12" key="1">
    <citation type="submission" date="2019-02" db="EMBL/GenBank/DDBJ databases">
        <title>Paracoccus subflavus sp. nov., isolated from marine sediment of the Pacific Ocean.</title>
        <authorList>
            <person name="Zhang G."/>
        </authorList>
    </citation>
    <scope>NUCLEOTIDE SEQUENCE [LARGE SCALE GENOMIC DNA]</scope>
    <source>
        <strain evidence="11 12">GY0581</strain>
    </source>
</reference>
<keyword evidence="4" id="KW-0547">Nucleotide-binding</keyword>
<dbReference type="Gene3D" id="3.40.50.300">
    <property type="entry name" value="P-loop containing nucleotide triphosphate hydrolases"/>
    <property type="match status" value="2"/>
</dbReference>
<keyword evidence="6" id="KW-0347">Helicase</keyword>
<dbReference type="InterPro" id="IPR038257">
    <property type="entry name" value="CRISPR-assoc_Cas3_HD_sf"/>
</dbReference>
<dbReference type="Gene3D" id="1.10.3210.30">
    <property type="match status" value="1"/>
</dbReference>
<comment type="similarity">
    <text evidence="1">In the N-terminal section; belongs to the CRISPR-associated nuclease Cas3-HD family.</text>
</comment>
<dbReference type="GO" id="GO:0016787">
    <property type="term" value="F:hydrolase activity"/>
    <property type="evidence" value="ECO:0007669"/>
    <property type="project" value="UniProtKB-KW"/>
</dbReference>
<keyword evidence="5" id="KW-0378">Hydrolase</keyword>
<dbReference type="InterPro" id="IPR011545">
    <property type="entry name" value="DEAD/DEAH_box_helicase_dom"/>
</dbReference>
<dbReference type="CDD" id="cd09641">
    <property type="entry name" value="Cas3''_I"/>
    <property type="match status" value="1"/>
</dbReference>